<dbReference type="Proteomes" id="UP001202550">
    <property type="component" value="Unassembled WGS sequence"/>
</dbReference>
<dbReference type="RefSeq" id="WP_249058067.1">
    <property type="nucleotide sequence ID" value="NZ_JALZWP010000006.1"/>
</dbReference>
<evidence type="ECO:0000313" key="2">
    <source>
        <dbReference type="Proteomes" id="UP001202550"/>
    </source>
</evidence>
<dbReference type="EMBL" id="JALZWP010000006">
    <property type="protein sequence ID" value="MCL1628737.1"/>
    <property type="molecule type" value="Genomic_DNA"/>
</dbReference>
<evidence type="ECO:0000313" key="1">
    <source>
        <dbReference type="EMBL" id="MCL1628737.1"/>
    </source>
</evidence>
<dbReference type="InterPro" id="IPR009964">
    <property type="entry name" value="DUF1491"/>
</dbReference>
<accession>A0ABT0M1K1</accession>
<reference evidence="1 2" key="1">
    <citation type="submission" date="2022-05" db="EMBL/GenBank/DDBJ databases">
        <title>Seasonal and diel survey of microbial diversity of the Tyrrhenian coast.</title>
        <authorList>
            <person name="Gattoni G."/>
            <person name="Corral P."/>
        </authorList>
    </citation>
    <scope>NUCLEOTIDE SEQUENCE [LARGE SCALE GENOMIC DNA]</scope>
    <source>
        <strain evidence="1 2">V10</strain>
    </source>
</reference>
<dbReference type="Gene3D" id="3.40.1530.20">
    <property type="entry name" value="Protein of unknown function (DUF1491)"/>
    <property type="match status" value="1"/>
</dbReference>
<proteinExistence type="predicted"/>
<sequence length="111" mass="12213">MTGARLATGIWVAAYLHRLQLAGIPAYVIAKGDTTAGAVLVKLARMDCTACAYTRRFDFEQDARVWDVLCDGPEAEVDAAISRQRSFDSDLWVIELEDARGRHLLDEDGLG</sequence>
<name>A0ABT0M1K1_9RHOB</name>
<keyword evidence="2" id="KW-1185">Reference proteome</keyword>
<gene>
    <name evidence="1" type="ORF">M3N55_08335</name>
</gene>
<protein>
    <submittedName>
        <fullName evidence="1">DUF1491 family protein</fullName>
    </submittedName>
</protein>
<organism evidence="1 2">
    <name type="scientific">Roseinatronobacter domitianus</name>
    <dbReference type="NCBI Taxonomy" id="2940293"/>
    <lineage>
        <taxon>Bacteria</taxon>
        <taxon>Pseudomonadati</taxon>
        <taxon>Pseudomonadota</taxon>
        <taxon>Alphaproteobacteria</taxon>
        <taxon>Rhodobacterales</taxon>
        <taxon>Paracoccaceae</taxon>
        <taxon>Roseinatronobacter</taxon>
    </lineage>
</organism>
<dbReference type="Pfam" id="PF07372">
    <property type="entry name" value="DUF1491"/>
    <property type="match status" value="1"/>
</dbReference>
<comment type="caution">
    <text evidence="1">The sequence shown here is derived from an EMBL/GenBank/DDBJ whole genome shotgun (WGS) entry which is preliminary data.</text>
</comment>